<feature type="domain" description="Histidine kinase" evidence="3">
    <location>
        <begin position="188"/>
        <end position="408"/>
    </location>
</feature>
<reference evidence="4 5" key="1">
    <citation type="submission" date="2017-01" db="EMBL/GenBank/DDBJ databases">
        <authorList>
            <person name="Mah S.A."/>
            <person name="Swanson W.J."/>
            <person name="Moy G.W."/>
            <person name="Vacquier V.D."/>
        </authorList>
    </citation>
    <scope>NUCLEOTIDE SEQUENCE [LARGE SCALE GENOMIC DNA]</scope>
    <source>
        <strain evidence="4 5">DSM 11589</strain>
    </source>
</reference>
<keyword evidence="5" id="KW-1185">Reference proteome</keyword>
<protein>
    <recommendedName>
        <fullName evidence="2">histidine kinase</fullName>
        <ecNumber evidence="2">2.7.13.3</ecNumber>
    </recommendedName>
</protein>
<organism evidence="4 5">
    <name type="scientific">Insolitispirillum peregrinum</name>
    <dbReference type="NCBI Taxonomy" id="80876"/>
    <lineage>
        <taxon>Bacteria</taxon>
        <taxon>Pseudomonadati</taxon>
        <taxon>Pseudomonadota</taxon>
        <taxon>Alphaproteobacteria</taxon>
        <taxon>Rhodospirillales</taxon>
        <taxon>Novispirillaceae</taxon>
        <taxon>Insolitispirillum</taxon>
    </lineage>
</organism>
<dbReference type="Gene3D" id="3.30.450.40">
    <property type="match status" value="1"/>
</dbReference>
<dbReference type="STRING" id="80876.SAMN05421779_103144"/>
<keyword evidence="4" id="KW-0418">Kinase</keyword>
<dbReference type="Gene3D" id="3.30.565.10">
    <property type="entry name" value="Histidine kinase-like ATPase, C-terminal domain"/>
    <property type="match status" value="1"/>
</dbReference>
<dbReference type="RefSeq" id="WP_076399787.1">
    <property type="nucleotide sequence ID" value="NZ_FTOA01000003.1"/>
</dbReference>
<dbReference type="PANTHER" id="PTHR43102">
    <property type="entry name" value="SLR1143 PROTEIN"/>
    <property type="match status" value="1"/>
</dbReference>
<dbReference type="PANTHER" id="PTHR43102:SF2">
    <property type="entry name" value="GAF DOMAIN-CONTAINING PROTEIN"/>
    <property type="match status" value="1"/>
</dbReference>
<accession>A0A1N7L730</accession>
<dbReference type="InterPro" id="IPR036097">
    <property type="entry name" value="HisK_dim/P_sf"/>
</dbReference>
<dbReference type="EMBL" id="FTOA01000003">
    <property type="protein sequence ID" value="SIS69490.1"/>
    <property type="molecule type" value="Genomic_DNA"/>
</dbReference>
<evidence type="ECO:0000313" key="5">
    <source>
        <dbReference type="Proteomes" id="UP000185678"/>
    </source>
</evidence>
<dbReference type="EC" id="2.7.13.3" evidence="2"/>
<gene>
    <name evidence="4" type="ORF">SAMN05421779_103144</name>
</gene>
<dbReference type="SUPFAM" id="SSF55781">
    <property type="entry name" value="GAF domain-like"/>
    <property type="match status" value="1"/>
</dbReference>
<evidence type="ECO:0000256" key="2">
    <source>
        <dbReference type="ARBA" id="ARBA00012438"/>
    </source>
</evidence>
<dbReference type="InterPro" id="IPR003018">
    <property type="entry name" value="GAF"/>
</dbReference>
<dbReference type="AlphaFoldDB" id="A0A1N7L730"/>
<dbReference type="InterPro" id="IPR003594">
    <property type="entry name" value="HATPase_dom"/>
</dbReference>
<dbReference type="GO" id="GO:0000155">
    <property type="term" value="F:phosphorelay sensor kinase activity"/>
    <property type="evidence" value="ECO:0007669"/>
    <property type="project" value="InterPro"/>
</dbReference>
<comment type="catalytic activity">
    <reaction evidence="1">
        <text>ATP + protein L-histidine = ADP + protein N-phospho-L-histidine.</text>
        <dbReference type="EC" id="2.7.13.3"/>
    </reaction>
</comment>
<dbReference type="SMART" id="SM00388">
    <property type="entry name" value="HisKA"/>
    <property type="match status" value="1"/>
</dbReference>
<dbReference type="InterPro" id="IPR029016">
    <property type="entry name" value="GAF-like_dom_sf"/>
</dbReference>
<name>A0A1N7L730_9PROT</name>
<dbReference type="OrthoDB" id="315417at2"/>
<proteinExistence type="predicted"/>
<dbReference type="SUPFAM" id="SSF55874">
    <property type="entry name" value="ATPase domain of HSP90 chaperone/DNA topoisomerase II/histidine kinase"/>
    <property type="match status" value="1"/>
</dbReference>
<dbReference type="Pfam" id="PF00512">
    <property type="entry name" value="HisKA"/>
    <property type="match status" value="1"/>
</dbReference>
<evidence type="ECO:0000313" key="4">
    <source>
        <dbReference type="EMBL" id="SIS69490.1"/>
    </source>
</evidence>
<dbReference type="PROSITE" id="PS50109">
    <property type="entry name" value="HIS_KIN"/>
    <property type="match status" value="1"/>
</dbReference>
<dbReference type="SMART" id="SM00387">
    <property type="entry name" value="HATPase_c"/>
    <property type="match status" value="1"/>
</dbReference>
<dbReference type="SMART" id="SM00065">
    <property type="entry name" value="GAF"/>
    <property type="match status" value="1"/>
</dbReference>
<dbReference type="InterPro" id="IPR036890">
    <property type="entry name" value="HATPase_C_sf"/>
</dbReference>
<keyword evidence="4" id="KW-0808">Transferase</keyword>
<dbReference type="SUPFAM" id="SSF47384">
    <property type="entry name" value="Homodimeric domain of signal transducing histidine kinase"/>
    <property type="match status" value="1"/>
</dbReference>
<evidence type="ECO:0000256" key="1">
    <source>
        <dbReference type="ARBA" id="ARBA00000085"/>
    </source>
</evidence>
<evidence type="ECO:0000259" key="3">
    <source>
        <dbReference type="PROSITE" id="PS50109"/>
    </source>
</evidence>
<dbReference type="Proteomes" id="UP000185678">
    <property type="component" value="Unassembled WGS sequence"/>
</dbReference>
<dbReference type="Pfam" id="PF02518">
    <property type="entry name" value="HATPase_c"/>
    <property type="match status" value="1"/>
</dbReference>
<dbReference type="InterPro" id="IPR005467">
    <property type="entry name" value="His_kinase_dom"/>
</dbReference>
<dbReference type="CDD" id="cd00082">
    <property type="entry name" value="HisKA"/>
    <property type="match status" value="1"/>
</dbReference>
<sequence>MPAAPLPLNEAARLAALRRYGILDSESSPAFDALTRLAARLFDVPVAVVSLVDEDRQWFKARVGMDACQTPRDHAFCAWALLEPDILEVLDPLGDPRFADNPLVTGDMRVRYYAGAPLINPDGLVMGTLCLFDTRRRPALSEQQRETLRTLADAVMGELNQHAARLQSDLALSAARDLNTLARERLSGLAESFNTPLTALLGYGQLLYSATHTGSSDPKLETLGRYADAIQSAGKSLLELVNTTLEAMRAHHGSIDQNNAGSVANLHSLLDEVHTLTAPLAEQRGMTMRLSLTSPLWVKGDPIRLKQMVLALVANALKHAGRGVIDLNAHPSDDGRTITLTVSDQGPGLPPAMASLLDPAPLTDPALLAHRGGLTVVRTMAAMQGFGLAVTSTPGIGCMVQINARRHQPELVSA</sequence>
<dbReference type="Gene3D" id="1.10.287.130">
    <property type="match status" value="1"/>
</dbReference>
<dbReference type="InterPro" id="IPR003661">
    <property type="entry name" value="HisK_dim/P_dom"/>
</dbReference>
<dbReference type="Pfam" id="PF01590">
    <property type="entry name" value="GAF"/>
    <property type="match status" value="1"/>
</dbReference>